<keyword evidence="2" id="KW-0639">Primosome</keyword>
<dbReference type="InterPro" id="IPR034151">
    <property type="entry name" value="TOPRIM_DnaG_bac"/>
</dbReference>
<dbReference type="GO" id="GO:1990077">
    <property type="term" value="C:primosome complex"/>
    <property type="evidence" value="ECO:0007669"/>
    <property type="project" value="UniProtKB-KW"/>
</dbReference>
<gene>
    <name evidence="12" type="ORF">HHU12_04485</name>
</gene>
<accession>A0A7X9RQX4</accession>
<keyword evidence="1" id="KW-0240">DNA-directed RNA polymerase</keyword>
<dbReference type="RefSeq" id="WP_169655409.1">
    <property type="nucleotide sequence ID" value="NZ_JABANE010000008.1"/>
</dbReference>
<evidence type="ECO:0000256" key="10">
    <source>
        <dbReference type="SAM" id="MobiDB-lite"/>
    </source>
</evidence>
<dbReference type="InterPro" id="IPR003959">
    <property type="entry name" value="ATPase_AAA_core"/>
</dbReference>
<evidence type="ECO:0000256" key="8">
    <source>
        <dbReference type="ARBA" id="ARBA00022833"/>
    </source>
</evidence>
<keyword evidence="6" id="KW-0479">Metal-binding</keyword>
<dbReference type="GO" id="GO:0005524">
    <property type="term" value="F:ATP binding"/>
    <property type="evidence" value="ECO:0007669"/>
    <property type="project" value="InterPro"/>
</dbReference>
<feature type="region of interest" description="Disordered" evidence="10">
    <location>
        <begin position="1109"/>
        <end position="1130"/>
    </location>
</feature>
<dbReference type="GO" id="GO:0005737">
    <property type="term" value="C:cytoplasm"/>
    <property type="evidence" value="ECO:0007669"/>
    <property type="project" value="TreeGrafter"/>
</dbReference>
<dbReference type="Pfam" id="PF00004">
    <property type="entry name" value="AAA"/>
    <property type="match status" value="1"/>
</dbReference>
<dbReference type="EMBL" id="JABANE010000008">
    <property type="protein sequence ID" value="NME67218.1"/>
    <property type="molecule type" value="Genomic_DNA"/>
</dbReference>
<evidence type="ECO:0000256" key="3">
    <source>
        <dbReference type="ARBA" id="ARBA00022679"/>
    </source>
</evidence>
<dbReference type="PANTHER" id="PTHR30313">
    <property type="entry name" value="DNA PRIMASE"/>
    <property type="match status" value="1"/>
</dbReference>
<proteinExistence type="predicted"/>
<evidence type="ECO:0000313" key="12">
    <source>
        <dbReference type="EMBL" id="NME67218.1"/>
    </source>
</evidence>
<evidence type="ECO:0000313" key="13">
    <source>
        <dbReference type="Proteomes" id="UP000576082"/>
    </source>
</evidence>
<dbReference type="InterPro" id="IPR027417">
    <property type="entry name" value="P-loop_NTPase"/>
</dbReference>
<dbReference type="PANTHER" id="PTHR30313:SF2">
    <property type="entry name" value="DNA PRIMASE"/>
    <property type="match status" value="1"/>
</dbReference>
<dbReference type="GO" id="GO:0000428">
    <property type="term" value="C:DNA-directed RNA polymerase complex"/>
    <property type="evidence" value="ECO:0007669"/>
    <property type="project" value="UniProtKB-KW"/>
</dbReference>
<dbReference type="SMART" id="SM00400">
    <property type="entry name" value="ZnF_CHCC"/>
    <property type="match status" value="1"/>
</dbReference>
<dbReference type="InterPro" id="IPR037068">
    <property type="entry name" value="DNA_primase_core_N_sf"/>
</dbReference>
<evidence type="ECO:0000256" key="4">
    <source>
        <dbReference type="ARBA" id="ARBA00022695"/>
    </source>
</evidence>
<dbReference type="InterPro" id="IPR036977">
    <property type="entry name" value="DNA_primase_Znf_CHC2"/>
</dbReference>
<dbReference type="Pfam" id="PF08275">
    <property type="entry name" value="DNAG_N"/>
    <property type="match status" value="1"/>
</dbReference>
<dbReference type="SUPFAM" id="SSF52540">
    <property type="entry name" value="P-loop containing nucleoside triphosphate hydrolases"/>
    <property type="match status" value="1"/>
</dbReference>
<keyword evidence="3" id="KW-0808">Transferase</keyword>
<evidence type="ECO:0000256" key="5">
    <source>
        <dbReference type="ARBA" id="ARBA00022705"/>
    </source>
</evidence>
<evidence type="ECO:0000259" key="11">
    <source>
        <dbReference type="PROSITE" id="PS50880"/>
    </source>
</evidence>
<dbReference type="Pfam" id="PF01807">
    <property type="entry name" value="Zn_ribbon_DnaG"/>
    <property type="match status" value="1"/>
</dbReference>
<protein>
    <submittedName>
        <fullName evidence="12">Toprim domain-containing protein</fullName>
    </submittedName>
</protein>
<keyword evidence="13" id="KW-1185">Reference proteome</keyword>
<keyword evidence="4" id="KW-0548">Nucleotidyltransferase</keyword>
<reference evidence="12 13" key="1">
    <citation type="submission" date="2020-04" db="EMBL/GenBank/DDBJ databases">
        <title>Flammeovirga sp. SR4, a novel species isolated from seawater.</title>
        <authorList>
            <person name="Wang X."/>
        </authorList>
    </citation>
    <scope>NUCLEOTIDE SEQUENCE [LARGE SCALE GENOMIC DNA]</scope>
    <source>
        <strain evidence="12 13">ATCC 23126</strain>
    </source>
</reference>
<keyword evidence="8" id="KW-0862">Zinc</keyword>
<evidence type="ECO:0000256" key="7">
    <source>
        <dbReference type="ARBA" id="ARBA00022771"/>
    </source>
</evidence>
<dbReference type="InterPro" id="IPR002694">
    <property type="entry name" value="Znf_CHC2"/>
</dbReference>
<dbReference type="InterPro" id="IPR013264">
    <property type="entry name" value="DNAG_N"/>
</dbReference>
<name>A0A7X9RQX4_9BACT</name>
<comment type="caution">
    <text evidence="12">The sequence shown here is derived from an EMBL/GenBank/DDBJ whole genome shotgun (WGS) entry which is preliminary data.</text>
</comment>
<dbReference type="SUPFAM" id="SSF56731">
    <property type="entry name" value="DNA primase core"/>
    <property type="match status" value="1"/>
</dbReference>
<dbReference type="GO" id="GO:0006269">
    <property type="term" value="P:DNA replication, synthesis of primer"/>
    <property type="evidence" value="ECO:0007669"/>
    <property type="project" value="UniProtKB-KW"/>
</dbReference>
<keyword evidence="5" id="KW-0235">DNA replication</keyword>
<dbReference type="Proteomes" id="UP000576082">
    <property type="component" value="Unassembled WGS sequence"/>
</dbReference>
<evidence type="ECO:0000256" key="9">
    <source>
        <dbReference type="ARBA" id="ARBA00023163"/>
    </source>
</evidence>
<dbReference type="Gene3D" id="3.40.1360.10">
    <property type="match status" value="1"/>
</dbReference>
<keyword evidence="7" id="KW-0863">Zinc-finger</keyword>
<feature type="compositionally biased region" description="Basic and acidic residues" evidence="10">
    <location>
        <begin position="1117"/>
        <end position="1130"/>
    </location>
</feature>
<sequence length="1212" mass="139591">MIANETIEAVKNIPIEDIVGRHVDLKRKGKYYFGKSPFTEEKTASFSVTPSRGIFKCFSSEKSGDGISFIQQLKGFSFTDAIKDICQSQGIQLQYIQGDIYSAEEKKKREEAYKKKEAIQALLDFALTFFQLQEFPDKFRKVRKFTLEVLDQYKIGYAPHGNKLLEALRKNQYSIELAIEAGLIGRNDEKEEYDYFRGRVIFPIFDRWGKVLAFTGRTDAYYFKSEEEDLKKNKKHVPQKYFNSPDSVWEKGKNLYALNIAKDHINKLDYAILVEGTTDVMRLAEHEYFNAVAPCGTAFTDDQIALLKKHTLNVCIIADNDISKKAGKKGKGVESMESHAIRLLHEGFRRVEVIIPPVEGQDPDGYLKVKRKDEVDKFINSRMSFLDEYLLNYCTAQGALGAVEKTEVIRWAGEIIENIPDDLFRQSAYENLCRQWKPFNQYKLPKKAKEVELPKNIGKESMDDFFEFDFYEKDNCYYTYEKRGERRICAFTMQYLYFVVTDDIPLYVIKFQNTFGRSTIKAFTTDETIVASEFRKQVSRLYGRFLFEGREEDLNRINLKLRKGVKKADEPQQIGYNIEHDFYIWGNGILYNNELLKANEFGVVEVKFPLKSEEDFLKVGNDTVIDLAGKDYLIESPEVARNDLGDKLTTLIESNQVNILKYFFLPFADTKGLANNVDGSAQKLFTLNMNNKINFEKWAELLNKVHGEHAKLMIGYYMMSLFRDIIYKHNNSYCPLLSLFGPPGTGKSTAGRSLARMWGSNHCEEEGMNINNDTTRGIESHVDKFQNAIIWINEFSRNIEKDRVGKLELLKTFAGGSERKTRSTKNYKSNNAKNRNGTIISGQDSVNFDPGLHDRCIPLKFEPVEHNKEAFTTLKGFEENGLCTQVTAELLRYRKVVEKKYTETAKKVRAELERRLKIELDKGRMSYFPDERIILNTESVVAPIVLFSDLLKYPFTVEQVYINAIENIRYKVSIKKSNNEVATFFSVVAAAGLVYGNHYKIEKENDGTGRMKLFLRLRLIMPLYRSASQRQGMSPFNESDIKDMLLMHKAAVETEKVEEKYKLGDRSKGVNFPRINKTNTSALVMDYGILAEDGLDVLNQEVNDYAKDQQTTSSYSKKTETTKSKTKEMQKTIEGTAHPLDDFFKTDKIKLTHFLKSYKLKKGGTDADAKKYLQQLIDKGYASQVRHDWAELNQKKETIKVSHDTILKILKG</sequence>
<dbReference type="Gene3D" id="3.40.50.300">
    <property type="entry name" value="P-loop containing nucleotide triphosphate hydrolases"/>
    <property type="match status" value="1"/>
</dbReference>
<dbReference type="SMART" id="SM00493">
    <property type="entry name" value="TOPRIM"/>
    <property type="match status" value="1"/>
</dbReference>
<dbReference type="GO" id="GO:0016887">
    <property type="term" value="F:ATP hydrolysis activity"/>
    <property type="evidence" value="ECO:0007669"/>
    <property type="project" value="InterPro"/>
</dbReference>
<dbReference type="Gene3D" id="3.90.580.10">
    <property type="entry name" value="Zinc finger, CHC2-type domain"/>
    <property type="match status" value="1"/>
</dbReference>
<dbReference type="Pfam" id="PF13662">
    <property type="entry name" value="Toprim_4"/>
    <property type="match status" value="1"/>
</dbReference>
<dbReference type="CDD" id="cd03364">
    <property type="entry name" value="TOPRIM_DnaG_primases"/>
    <property type="match status" value="1"/>
</dbReference>
<dbReference type="GO" id="GO:0008270">
    <property type="term" value="F:zinc ion binding"/>
    <property type="evidence" value="ECO:0007669"/>
    <property type="project" value="UniProtKB-KW"/>
</dbReference>
<evidence type="ECO:0000256" key="2">
    <source>
        <dbReference type="ARBA" id="ARBA00022515"/>
    </source>
</evidence>
<dbReference type="GO" id="GO:0003899">
    <property type="term" value="F:DNA-directed RNA polymerase activity"/>
    <property type="evidence" value="ECO:0007669"/>
    <property type="project" value="InterPro"/>
</dbReference>
<dbReference type="InterPro" id="IPR006171">
    <property type="entry name" value="TOPRIM_dom"/>
</dbReference>
<dbReference type="GO" id="GO:0003677">
    <property type="term" value="F:DNA binding"/>
    <property type="evidence" value="ECO:0007669"/>
    <property type="project" value="InterPro"/>
</dbReference>
<dbReference type="AlphaFoldDB" id="A0A7X9RQX4"/>
<dbReference type="Gene3D" id="3.90.980.10">
    <property type="entry name" value="DNA primase, catalytic core, N-terminal domain"/>
    <property type="match status" value="1"/>
</dbReference>
<feature type="domain" description="Toprim" evidence="11">
    <location>
        <begin position="269"/>
        <end position="356"/>
    </location>
</feature>
<dbReference type="SUPFAM" id="SSF57783">
    <property type="entry name" value="Zinc beta-ribbon"/>
    <property type="match status" value="1"/>
</dbReference>
<organism evidence="12 13">
    <name type="scientific">Flammeovirga aprica JL-4</name>
    <dbReference type="NCBI Taxonomy" id="694437"/>
    <lineage>
        <taxon>Bacteria</taxon>
        <taxon>Pseudomonadati</taxon>
        <taxon>Bacteroidota</taxon>
        <taxon>Cytophagia</taxon>
        <taxon>Cytophagales</taxon>
        <taxon>Flammeovirgaceae</taxon>
        <taxon>Flammeovirga</taxon>
    </lineage>
</organism>
<dbReference type="PROSITE" id="PS50880">
    <property type="entry name" value="TOPRIM"/>
    <property type="match status" value="1"/>
</dbReference>
<keyword evidence="9" id="KW-0804">Transcription</keyword>
<evidence type="ECO:0000256" key="1">
    <source>
        <dbReference type="ARBA" id="ARBA00022478"/>
    </source>
</evidence>
<evidence type="ECO:0000256" key="6">
    <source>
        <dbReference type="ARBA" id="ARBA00022723"/>
    </source>
</evidence>
<dbReference type="InterPro" id="IPR050219">
    <property type="entry name" value="DnaG_primase"/>
</dbReference>